<evidence type="ECO:0000313" key="2">
    <source>
        <dbReference type="Proteomes" id="UP001234297"/>
    </source>
</evidence>
<evidence type="ECO:0000313" key="1">
    <source>
        <dbReference type="EMBL" id="KAJ8642635.1"/>
    </source>
</evidence>
<accession>A0ACC2MAD6</accession>
<gene>
    <name evidence="1" type="ORF">MRB53_004383</name>
</gene>
<dbReference type="Proteomes" id="UP001234297">
    <property type="component" value="Chromosome 2"/>
</dbReference>
<keyword evidence="2" id="KW-1185">Reference proteome</keyword>
<proteinExistence type="predicted"/>
<sequence length="119" mass="12633">MPKKSKSGTSAPKISIVPLSIPGSDTQISFGVLGTAGKCILLTEKDGKDAGGKYFACPVKKPHVESGDKIIMPQSALDRLNESQSIDPKLYSIANCMFQKKMALLGIQATCTTCCIRPS</sequence>
<dbReference type="EMBL" id="CM056810">
    <property type="protein sequence ID" value="KAJ8642635.1"/>
    <property type="molecule type" value="Genomic_DNA"/>
</dbReference>
<name>A0ACC2MAD6_PERAE</name>
<reference evidence="1 2" key="1">
    <citation type="journal article" date="2022" name="Hortic Res">
        <title>A haplotype resolved chromosomal level avocado genome allows analysis of novel avocado genes.</title>
        <authorList>
            <person name="Nath O."/>
            <person name="Fletcher S.J."/>
            <person name="Hayward A."/>
            <person name="Shaw L.M."/>
            <person name="Masouleh A.K."/>
            <person name="Furtado A."/>
            <person name="Henry R.J."/>
            <person name="Mitter N."/>
        </authorList>
    </citation>
    <scope>NUCLEOTIDE SEQUENCE [LARGE SCALE GENOMIC DNA]</scope>
    <source>
        <strain evidence="2">cv. Hass</strain>
    </source>
</reference>
<comment type="caution">
    <text evidence="1">The sequence shown here is derived from an EMBL/GenBank/DDBJ whole genome shotgun (WGS) entry which is preliminary data.</text>
</comment>
<organism evidence="1 2">
    <name type="scientific">Persea americana</name>
    <name type="common">Avocado</name>
    <dbReference type="NCBI Taxonomy" id="3435"/>
    <lineage>
        <taxon>Eukaryota</taxon>
        <taxon>Viridiplantae</taxon>
        <taxon>Streptophyta</taxon>
        <taxon>Embryophyta</taxon>
        <taxon>Tracheophyta</taxon>
        <taxon>Spermatophyta</taxon>
        <taxon>Magnoliopsida</taxon>
        <taxon>Magnoliidae</taxon>
        <taxon>Laurales</taxon>
        <taxon>Lauraceae</taxon>
        <taxon>Persea</taxon>
    </lineage>
</organism>
<protein>
    <submittedName>
        <fullName evidence="1">Uncharacterized protein</fullName>
    </submittedName>
</protein>